<accession>A0A8T3AN37</accession>
<comment type="caution">
    <text evidence="1">The sequence shown here is derived from an EMBL/GenBank/DDBJ whole genome shotgun (WGS) entry which is preliminary data.</text>
</comment>
<dbReference type="PANTHER" id="PTHR35046:SF9">
    <property type="entry name" value="RNA-DIRECTED DNA POLYMERASE"/>
    <property type="match status" value="1"/>
</dbReference>
<evidence type="ECO:0000313" key="2">
    <source>
        <dbReference type="Proteomes" id="UP000829196"/>
    </source>
</evidence>
<proteinExistence type="predicted"/>
<reference evidence="1" key="1">
    <citation type="journal article" date="2022" name="Front. Genet.">
        <title>Chromosome-Scale Assembly of the Dendrobium nobile Genome Provides Insights Into the Molecular Mechanism of the Biosynthesis of the Medicinal Active Ingredient of Dendrobium.</title>
        <authorList>
            <person name="Xu Q."/>
            <person name="Niu S.-C."/>
            <person name="Li K.-L."/>
            <person name="Zheng P.-J."/>
            <person name="Zhang X.-J."/>
            <person name="Jia Y."/>
            <person name="Liu Y."/>
            <person name="Niu Y.-X."/>
            <person name="Yu L.-H."/>
            <person name="Chen D.-F."/>
            <person name="Zhang G.-Q."/>
        </authorList>
    </citation>
    <scope>NUCLEOTIDE SEQUENCE</scope>
    <source>
        <tissue evidence="1">Leaf</tissue>
    </source>
</reference>
<organism evidence="1 2">
    <name type="scientific">Dendrobium nobile</name>
    <name type="common">Orchid</name>
    <dbReference type="NCBI Taxonomy" id="94219"/>
    <lineage>
        <taxon>Eukaryota</taxon>
        <taxon>Viridiplantae</taxon>
        <taxon>Streptophyta</taxon>
        <taxon>Embryophyta</taxon>
        <taxon>Tracheophyta</taxon>
        <taxon>Spermatophyta</taxon>
        <taxon>Magnoliopsida</taxon>
        <taxon>Liliopsida</taxon>
        <taxon>Asparagales</taxon>
        <taxon>Orchidaceae</taxon>
        <taxon>Epidendroideae</taxon>
        <taxon>Malaxideae</taxon>
        <taxon>Dendrobiinae</taxon>
        <taxon>Dendrobium</taxon>
    </lineage>
</organism>
<protein>
    <submittedName>
        <fullName evidence="1">Uncharacterized protein</fullName>
    </submittedName>
</protein>
<sequence length="141" mass="15345">MVSQLGLSTVPHPNPYKVAWVNSTALELKERSNVPISFAIYKENVTNDSKTNPIKSKKGLNLVTAKVLDTEVAQGALLYALVGREIPAESDEPIPQEVQPILGQYADVFSDDLPDQLPPLRDIQHAIDFVPGASQICHTSA</sequence>
<evidence type="ECO:0000313" key="1">
    <source>
        <dbReference type="EMBL" id="KAI0497458.1"/>
    </source>
</evidence>
<dbReference type="EMBL" id="JAGYWB010000015">
    <property type="protein sequence ID" value="KAI0497458.1"/>
    <property type="molecule type" value="Genomic_DNA"/>
</dbReference>
<gene>
    <name evidence="1" type="ORF">KFK09_020686</name>
</gene>
<keyword evidence="2" id="KW-1185">Reference proteome</keyword>
<dbReference type="Proteomes" id="UP000829196">
    <property type="component" value="Unassembled WGS sequence"/>
</dbReference>
<dbReference type="PANTHER" id="PTHR35046">
    <property type="entry name" value="ZINC KNUCKLE (CCHC-TYPE) FAMILY PROTEIN"/>
    <property type="match status" value="1"/>
</dbReference>
<dbReference type="AlphaFoldDB" id="A0A8T3AN37"/>
<name>A0A8T3AN37_DENNO</name>